<dbReference type="EMBL" id="HE575322">
    <property type="protein sequence ID" value="CCC93052.1"/>
    <property type="molecule type" value="Genomic_DNA"/>
</dbReference>
<dbReference type="AlphaFoldDB" id="G0UUI8"/>
<accession>G0UUI8</accession>
<proteinExistence type="predicted"/>
<protein>
    <submittedName>
        <fullName evidence="1">Uncharacterized protein</fullName>
    </submittedName>
</protein>
<name>G0UUI8_TRYCI</name>
<reference evidence="1" key="1">
    <citation type="journal article" date="2012" name="Proc. Natl. Acad. Sci. U.S.A.">
        <title>Antigenic diversity is generated by distinct evolutionary mechanisms in African trypanosome species.</title>
        <authorList>
            <person name="Jackson A.P."/>
            <person name="Berry A."/>
            <person name="Aslett M."/>
            <person name="Allison H.C."/>
            <person name="Burton P."/>
            <person name="Vavrova-Anderson J."/>
            <person name="Brown R."/>
            <person name="Browne H."/>
            <person name="Corton N."/>
            <person name="Hauser H."/>
            <person name="Gamble J."/>
            <person name="Gilderthorp R."/>
            <person name="Marcello L."/>
            <person name="McQuillan J."/>
            <person name="Otto T.D."/>
            <person name="Quail M.A."/>
            <person name="Sanders M.J."/>
            <person name="van Tonder A."/>
            <person name="Ginger M.L."/>
            <person name="Field M.C."/>
            <person name="Barry J.D."/>
            <person name="Hertz-Fowler C."/>
            <person name="Berriman M."/>
        </authorList>
    </citation>
    <scope>NUCLEOTIDE SEQUENCE</scope>
    <source>
        <strain evidence="1">IL3000</strain>
    </source>
</reference>
<organism evidence="1">
    <name type="scientific">Trypanosoma congolense (strain IL3000)</name>
    <dbReference type="NCBI Taxonomy" id="1068625"/>
    <lineage>
        <taxon>Eukaryota</taxon>
        <taxon>Discoba</taxon>
        <taxon>Euglenozoa</taxon>
        <taxon>Kinetoplastea</taxon>
        <taxon>Metakinetoplastina</taxon>
        <taxon>Trypanosomatida</taxon>
        <taxon>Trypanosomatidae</taxon>
        <taxon>Trypanosoma</taxon>
        <taxon>Nannomonas</taxon>
    </lineage>
</organism>
<evidence type="ECO:0000313" key="1">
    <source>
        <dbReference type="EMBL" id="CCC93052.1"/>
    </source>
</evidence>
<gene>
    <name evidence="1" type="ORF">TCIL3000_9_4520</name>
</gene>
<sequence length="112" mass="12397">MKIASEAIRDTTNSLSLEFSPSTPLLWVNQAQDHLPIGNKTKLRKPFTPFSAKVIRAETEEVPIKSHLTNAFCSHTLNPSSSNTLHAHSHLPPFLTCHQSVPSYPSSTFPPH</sequence>